<evidence type="ECO:0000313" key="2">
    <source>
        <dbReference type="Proteomes" id="UP001497535"/>
    </source>
</evidence>
<reference evidence="1" key="1">
    <citation type="submission" date="2023-11" db="EMBL/GenBank/DDBJ databases">
        <authorList>
            <person name="Poullet M."/>
        </authorList>
    </citation>
    <scope>NUCLEOTIDE SEQUENCE</scope>
    <source>
        <strain evidence="1">E1834</strain>
    </source>
</reference>
<protein>
    <submittedName>
        <fullName evidence="1">Uncharacterized protein</fullName>
    </submittedName>
</protein>
<organism evidence="1 2">
    <name type="scientific">Meloidogyne enterolobii</name>
    <name type="common">Root-knot nematode worm</name>
    <name type="synonym">Meloidogyne mayaguensis</name>
    <dbReference type="NCBI Taxonomy" id="390850"/>
    <lineage>
        <taxon>Eukaryota</taxon>
        <taxon>Metazoa</taxon>
        <taxon>Ecdysozoa</taxon>
        <taxon>Nematoda</taxon>
        <taxon>Chromadorea</taxon>
        <taxon>Rhabditida</taxon>
        <taxon>Tylenchina</taxon>
        <taxon>Tylenchomorpha</taxon>
        <taxon>Tylenchoidea</taxon>
        <taxon>Meloidogynidae</taxon>
        <taxon>Meloidogyninae</taxon>
        <taxon>Meloidogyne</taxon>
    </lineage>
</organism>
<keyword evidence="2" id="KW-1185">Reference proteome</keyword>
<sequence length="155" mass="17623">MLKDQGNKNKEIPTGKEKKEPKTSKNKLQARYNVEVKNKFSALNGLTEAKEKKLFNNEKEKIKKELKRKEKCEAECDEEPEEPSIRKSRKLITVTADPEFKCCKTHFVGVMISAFLACSGLVQYANLPQTGFNCNICKFENEQVSNPISTNYKGA</sequence>
<dbReference type="EMBL" id="CAVMJV010000033">
    <property type="protein sequence ID" value="CAK5077862.1"/>
    <property type="molecule type" value="Genomic_DNA"/>
</dbReference>
<dbReference type="Proteomes" id="UP001497535">
    <property type="component" value="Unassembled WGS sequence"/>
</dbReference>
<proteinExistence type="predicted"/>
<gene>
    <name evidence="1" type="ORF">MENTE1834_LOCUS24825</name>
</gene>
<evidence type="ECO:0000313" key="1">
    <source>
        <dbReference type="EMBL" id="CAK5077862.1"/>
    </source>
</evidence>
<accession>A0ACB0ZFN2</accession>
<name>A0ACB0ZFN2_MELEN</name>
<comment type="caution">
    <text evidence="1">The sequence shown here is derived from an EMBL/GenBank/DDBJ whole genome shotgun (WGS) entry which is preliminary data.</text>
</comment>